<evidence type="ECO:0000256" key="4">
    <source>
        <dbReference type="ARBA" id="ARBA00023052"/>
    </source>
</evidence>
<dbReference type="SMART" id="SM00861">
    <property type="entry name" value="Transket_pyr"/>
    <property type="match status" value="1"/>
</dbReference>
<evidence type="ECO:0000256" key="2">
    <source>
        <dbReference type="ARBA" id="ARBA00007131"/>
    </source>
</evidence>
<reference evidence="6 7" key="1">
    <citation type="journal article" date="2016" name="Nat. Commun.">
        <title>Thousands of microbial genomes shed light on interconnected biogeochemical processes in an aquifer system.</title>
        <authorList>
            <person name="Anantharaman K."/>
            <person name="Brown C.T."/>
            <person name="Hug L.A."/>
            <person name="Sharon I."/>
            <person name="Castelle C.J."/>
            <person name="Probst A.J."/>
            <person name="Thomas B.C."/>
            <person name="Singh A."/>
            <person name="Wilkins M.J."/>
            <person name="Karaoz U."/>
            <person name="Brodie E.L."/>
            <person name="Williams K.H."/>
            <person name="Hubbard S.S."/>
            <person name="Banfield J.F."/>
        </authorList>
    </citation>
    <scope>NUCLEOTIDE SEQUENCE [LARGE SCALE GENOMIC DNA]</scope>
</reference>
<dbReference type="InterPro" id="IPR029061">
    <property type="entry name" value="THDP-binding"/>
</dbReference>
<comment type="caution">
    <text evidence="6">The sequence shown here is derived from an EMBL/GenBank/DDBJ whole genome shotgun (WGS) entry which is preliminary data.</text>
</comment>
<dbReference type="SUPFAM" id="SSF52922">
    <property type="entry name" value="TK C-terminal domain-like"/>
    <property type="match status" value="1"/>
</dbReference>
<dbReference type="InterPro" id="IPR009014">
    <property type="entry name" value="Transketo_C/PFOR_II"/>
</dbReference>
<protein>
    <submittedName>
        <fullName evidence="6">Transketolase</fullName>
    </submittedName>
</protein>
<proteinExistence type="inferred from homology"/>
<keyword evidence="4" id="KW-0786">Thiamine pyrophosphate</keyword>
<dbReference type="AlphaFoldDB" id="A0A1F6ESW3"/>
<evidence type="ECO:0000313" key="6">
    <source>
        <dbReference type="EMBL" id="OGG76698.1"/>
    </source>
</evidence>
<dbReference type="InterPro" id="IPR005475">
    <property type="entry name" value="Transketolase-like_Pyr-bd"/>
</dbReference>
<evidence type="ECO:0000259" key="5">
    <source>
        <dbReference type="SMART" id="SM00861"/>
    </source>
</evidence>
<organism evidence="6 7">
    <name type="scientific">Candidatus Kaiserbacteria bacterium RIFCSPLOWO2_01_FULL_54_24</name>
    <dbReference type="NCBI Taxonomy" id="1798515"/>
    <lineage>
        <taxon>Bacteria</taxon>
        <taxon>Candidatus Kaiseribacteriota</taxon>
    </lineage>
</organism>
<dbReference type="PANTHER" id="PTHR43825:SF1">
    <property type="entry name" value="TRANSKETOLASE-LIKE PYRIMIDINE-BINDING DOMAIN-CONTAINING PROTEIN"/>
    <property type="match status" value="1"/>
</dbReference>
<dbReference type="SUPFAM" id="SSF52518">
    <property type="entry name" value="Thiamin diphosphate-binding fold (THDP-binding)"/>
    <property type="match status" value="1"/>
</dbReference>
<dbReference type="EMBL" id="MFMC01000045">
    <property type="protein sequence ID" value="OGG76698.1"/>
    <property type="molecule type" value="Genomic_DNA"/>
</dbReference>
<sequence length="334" mass="35959">MIHPEAKLAANIFEKPDMASTREGFGKGVVEAGKADERVVVLTADLAESTQAHHFQKAFPERFIQVGVAEQNLATAAAGMANYGKIPFITSYAAFNPGRNWEQIRTTIALNDVPVIVCGMHAGVSVGPDGATHQALEDIAMMRALPRFTVISACDSEEGRKATLAAAKLGSPVYMRWGREKSPIMTTAETPFEIGKINILWMCDIHNSDVVIFATGSLVYNALLAARELEKENISVIVANVHTIKPLDTEKILSLARECGAVVSVEEHQVHGGLGGAIAELLAGEAPTPMEFVGMHDKFGQSGTGAELIEHYGMGVKSIIEAVRKAKERSIKRK</sequence>
<dbReference type="FunFam" id="3.40.50.970:FF:000129">
    <property type="entry name" value="Transketolase"/>
    <property type="match status" value="1"/>
</dbReference>
<dbReference type="GO" id="GO:0016740">
    <property type="term" value="F:transferase activity"/>
    <property type="evidence" value="ECO:0007669"/>
    <property type="project" value="UniProtKB-KW"/>
</dbReference>
<accession>A0A1F6ESW3</accession>
<dbReference type="InterPro" id="IPR033248">
    <property type="entry name" value="Transketolase_C"/>
</dbReference>
<dbReference type="PROSITE" id="PS00802">
    <property type="entry name" value="TRANSKETOLASE_2"/>
    <property type="match status" value="1"/>
</dbReference>
<dbReference type="InterPro" id="IPR051157">
    <property type="entry name" value="PDH/Transketolase"/>
</dbReference>
<dbReference type="Proteomes" id="UP000177215">
    <property type="component" value="Unassembled WGS sequence"/>
</dbReference>
<gene>
    <name evidence="6" type="ORF">A3B35_02760</name>
</gene>
<dbReference type="CDD" id="cd07033">
    <property type="entry name" value="TPP_PYR_DXS_TK_like"/>
    <property type="match status" value="1"/>
</dbReference>
<dbReference type="Gene3D" id="3.40.50.920">
    <property type="match status" value="1"/>
</dbReference>
<dbReference type="STRING" id="1798515.A3B35_02760"/>
<feature type="domain" description="Transketolase-like pyrimidine-binding" evidence="5">
    <location>
        <begin position="19"/>
        <end position="184"/>
    </location>
</feature>
<evidence type="ECO:0000256" key="3">
    <source>
        <dbReference type="ARBA" id="ARBA00022679"/>
    </source>
</evidence>
<dbReference type="InterPro" id="IPR020826">
    <property type="entry name" value="Transketolase_BS"/>
</dbReference>
<comment type="similarity">
    <text evidence="2">Belongs to the transketolase family.</text>
</comment>
<dbReference type="PANTHER" id="PTHR43825">
    <property type="entry name" value="PYRUVATE DEHYDROGENASE E1 COMPONENT"/>
    <property type="match status" value="1"/>
</dbReference>
<name>A0A1F6ESW3_9BACT</name>
<keyword evidence="3" id="KW-0808">Transferase</keyword>
<evidence type="ECO:0000313" key="7">
    <source>
        <dbReference type="Proteomes" id="UP000177215"/>
    </source>
</evidence>
<dbReference type="Gene3D" id="3.40.50.970">
    <property type="match status" value="1"/>
</dbReference>
<evidence type="ECO:0000256" key="1">
    <source>
        <dbReference type="ARBA" id="ARBA00001964"/>
    </source>
</evidence>
<comment type="cofactor">
    <cofactor evidence="1">
        <name>thiamine diphosphate</name>
        <dbReference type="ChEBI" id="CHEBI:58937"/>
    </cofactor>
</comment>
<dbReference type="Pfam" id="PF02780">
    <property type="entry name" value="Transketolase_C"/>
    <property type="match status" value="1"/>
</dbReference>
<dbReference type="Pfam" id="PF02779">
    <property type="entry name" value="Transket_pyr"/>
    <property type="match status" value="1"/>
</dbReference>